<feature type="transmembrane region" description="Helical" evidence="1">
    <location>
        <begin position="92"/>
        <end position="113"/>
    </location>
</feature>
<feature type="transmembrane region" description="Helical" evidence="1">
    <location>
        <begin position="38"/>
        <end position="59"/>
    </location>
</feature>
<organism evidence="2 3">
    <name type="scientific">Ornithinibacillus halotolerans</name>
    <dbReference type="NCBI Taxonomy" id="1274357"/>
    <lineage>
        <taxon>Bacteria</taxon>
        <taxon>Bacillati</taxon>
        <taxon>Bacillota</taxon>
        <taxon>Bacilli</taxon>
        <taxon>Bacillales</taxon>
        <taxon>Bacillaceae</taxon>
        <taxon>Ornithinibacillus</taxon>
    </lineage>
</organism>
<reference evidence="2" key="1">
    <citation type="journal article" date="2014" name="Int. J. Syst. Evol. Microbiol.">
        <title>Complete genome sequence of Corynebacterium casei LMG S-19264T (=DSM 44701T), isolated from a smear-ripened cheese.</title>
        <authorList>
            <consortium name="US DOE Joint Genome Institute (JGI-PGF)"/>
            <person name="Walter F."/>
            <person name="Albersmeier A."/>
            <person name="Kalinowski J."/>
            <person name="Ruckert C."/>
        </authorList>
    </citation>
    <scope>NUCLEOTIDE SEQUENCE</scope>
    <source>
        <strain evidence="2">CGMCC 1.12408</strain>
    </source>
</reference>
<keyword evidence="1" id="KW-1133">Transmembrane helix</keyword>
<dbReference type="EMBL" id="BMEY01000002">
    <property type="protein sequence ID" value="GGA63712.1"/>
    <property type="molecule type" value="Genomic_DNA"/>
</dbReference>
<feature type="transmembrane region" description="Helical" evidence="1">
    <location>
        <begin position="12"/>
        <end position="32"/>
    </location>
</feature>
<dbReference type="AlphaFoldDB" id="A0A916RNC7"/>
<keyword evidence="1" id="KW-0812">Transmembrane</keyword>
<dbReference type="Proteomes" id="UP000613512">
    <property type="component" value="Unassembled WGS sequence"/>
</dbReference>
<gene>
    <name evidence="2" type="ORF">GCM10008025_04490</name>
</gene>
<sequence>MDERSQQMIARGIGITLALLYVGLFVSAIWKYVDTKDIANSTLEIIFIVLIPASIAWFARKDESLSIPKMVSGENVPTELTKEARKSRKKYYFWDSVGFAIAVLILTILSTFFIEKDWQHLLLFPNLNETWNIIYVLGMEFIMSIIVFFAISFVWEEWNVRKYNKKLEDLEE</sequence>
<accession>A0A916RNC7</accession>
<name>A0A916RNC7_9BACI</name>
<evidence type="ECO:0000313" key="2">
    <source>
        <dbReference type="EMBL" id="GGA63712.1"/>
    </source>
</evidence>
<dbReference type="RefSeq" id="WP_188383064.1">
    <property type="nucleotide sequence ID" value="NZ_BMEY01000002.1"/>
</dbReference>
<feature type="transmembrane region" description="Helical" evidence="1">
    <location>
        <begin position="133"/>
        <end position="155"/>
    </location>
</feature>
<proteinExistence type="predicted"/>
<keyword evidence="3" id="KW-1185">Reference proteome</keyword>
<comment type="caution">
    <text evidence="2">The sequence shown here is derived from an EMBL/GenBank/DDBJ whole genome shotgun (WGS) entry which is preliminary data.</text>
</comment>
<reference evidence="2" key="2">
    <citation type="submission" date="2020-09" db="EMBL/GenBank/DDBJ databases">
        <authorList>
            <person name="Sun Q."/>
            <person name="Zhou Y."/>
        </authorList>
    </citation>
    <scope>NUCLEOTIDE SEQUENCE</scope>
    <source>
        <strain evidence="2">CGMCC 1.12408</strain>
    </source>
</reference>
<protein>
    <submittedName>
        <fullName evidence="2">Uncharacterized protein</fullName>
    </submittedName>
</protein>
<keyword evidence="1" id="KW-0472">Membrane</keyword>
<evidence type="ECO:0000256" key="1">
    <source>
        <dbReference type="SAM" id="Phobius"/>
    </source>
</evidence>
<evidence type="ECO:0000313" key="3">
    <source>
        <dbReference type="Proteomes" id="UP000613512"/>
    </source>
</evidence>